<feature type="transmembrane region" description="Helical" evidence="7">
    <location>
        <begin position="86"/>
        <end position="104"/>
    </location>
</feature>
<evidence type="ECO:0000313" key="10">
    <source>
        <dbReference type="Proteomes" id="UP001297600"/>
    </source>
</evidence>
<feature type="transmembrane region" description="Helical" evidence="7">
    <location>
        <begin position="222"/>
        <end position="239"/>
    </location>
</feature>
<comment type="subcellular location">
    <subcellularLocation>
        <location evidence="1">Cell membrane</location>
        <topology evidence="1">Multi-pass membrane protein</topology>
    </subcellularLocation>
</comment>
<dbReference type="SUPFAM" id="SSF103473">
    <property type="entry name" value="MFS general substrate transporter"/>
    <property type="match status" value="1"/>
</dbReference>
<dbReference type="InterPro" id="IPR011701">
    <property type="entry name" value="MFS"/>
</dbReference>
<protein>
    <submittedName>
        <fullName evidence="9">MFS transporter</fullName>
    </submittedName>
</protein>
<reference evidence="9 10" key="1">
    <citation type="submission" date="2022-02" db="EMBL/GenBank/DDBJ databases">
        <title>Mesosutterella porci, a novel member of the family Sutterellaceae from pig feces.</title>
        <authorList>
            <person name="Wylensek D."/>
            <person name="Clavel T."/>
        </authorList>
    </citation>
    <scope>NUCLEOTIDE SEQUENCE [LARGE SCALE GENOMIC DNA]</scope>
    <source>
        <strain evidence="10">oilRF-744-wt-GAM-9</strain>
    </source>
</reference>
<evidence type="ECO:0000256" key="4">
    <source>
        <dbReference type="ARBA" id="ARBA00022692"/>
    </source>
</evidence>
<dbReference type="Proteomes" id="UP001297600">
    <property type="component" value="Unassembled WGS sequence"/>
</dbReference>
<organism evidence="9 10">
    <name type="scientific">Mesosutterella porci</name>
    <dbReference type="NCBI Taxonomy" id="2915351"/>
    <lineage>
        <taxon>Bacteria</taxon>
        <taxon>Pseudomonadati</taxon>
        <taxon>Pseudomonadota</taxon>
        <taxon>Betaproteobacteria</taxon>
        <taxon>Burkholderiales</taxon>
        <taxon>Sutterellaceae</taxon>
        <taxon>Mesosutterella</taxon>
    </lineage>
</organism>
<evidence type="ECO:0000256" key="6">
    <source>
        <dbReference type="ARBA" id="ARBA00023136"/>
    </source>
</evidence>
<dbReference type="InterPro" id="IPR050171">
    <property type="entry name" value="MFS_Transporters"/>
</dbReference>
<evidence type="ECO:0000256" key="3">
    <source>
        <dbReference type="ARBA" id="ARBA00022475"/>
    </source>
</evidence>
<feature type="transmembrane region" description="Helical" evidence="7">
    <location>
        <begin position="43"/>
        <end position="65"/>
    </location>
</feature>
<evidence type="ECO:0000313" key="9">
    <source>
        <dbReference type="EMBL" id="MCG5030592.1"/>
    </source>
</evidence>
<dbReference type="InterPro" id="IPR036259">
    <property type="entry name" value="MFS_trans_sf"/>
</dbReference>
<evidence type="ECO:0000256" key="2">
    <source>
        <dbReference type="ARBA" id="ARBA00022448"/>
    </source>
</evidence>
<feature type="transmembrane region" description="Helical" evidence="7">
    <location>
        <begin position="110"/>
        <end position="131"/>
    </location>
</feature>
<keyword evidence="6 7" id="KW-0472">Membrane</keyword>
<keyword evidence="4 7" id="KW-0812">Transmembrane</keyword>
<keyword evidence="10" id="KW-1185">Reference proteome</keyword>
<keyword evidence="3" id="KW-1003">Cell membrane</keyword>
<dbReference type="InterPro" id="IPR020846">
    <property type="entry name" value="MFS_dom"/>
</dbReference>
<evidence type="ECO:0000256" key="1">
    <source>
        <dbReference type="ARBA" id="ARBA00004651"/>
    </source>
</evidence>
<name>A0ABS9MQD6_9BURK</name>
<accession>A0ABS9MQD6</accession>
<evidence type="ECO:0000256" key="5">
    <source>
        <dbReference type="ARBA" id="ARBA00022989"/>
    </source>
</evidence>
<keyword evidence="5 7" id="KW-1133">Transmembrane helix</keyword>
<dbReference type="Pfam" id="PF07690">
    <property type="entry name" value="MFS_1"/>
    <property type="match status" value="1"/>
</dbReference>
<sequence>MFLSIGCGRWIDRAGSRRPVLAGGALVAADMAVPFAFPAAQFGLVTLAIGCSLVGIGVMVVMVLVQRLIGFASTNSNRLANFAWQSTAMAASGFISPVLSGIIIDHAGYRFAFGFGAVVSVAGLLITIASLRRLPASWEGRAAAQSKGGSLALLGVPRLRNVLLVSALVFMAWDLQTFMFPVYGRAVGFSATEIGWLVGAFFSASFIVRFLTPFLARRFREWQFLTGVLVLGSTSYFGFPFFTAFPPPFACAFVLGLGLGASQPNVMSLLQTESPAGRADEAIGIRTMLTSLCHAVLPAGFGALAGLFGPFWIFMAMASLMGGAAIAIRFRNRSGDGGGAA</sequence>
<dbReference type="EMBL" id="JAKNCT010000004">
    <property type="protein sequence ID" value="MCG5030592.1"/>
    <property type="molecule type" value="Genomic_DNA"/>
</dbReference>
<keyword evidence="2" id="KW-0813">Transport</keyword>
<feature type="transmembrane region" description="Helical" evidence="7">
    <location>
        <begin position="194"/>
        <end position="215"/>
    </location>
</feature>
<feature type="transmembrane region" description="Helical" evidence="7">
    <location>
        <begin position="162"/>
        <end position="182"/>
    </location>
</feature>
<evidence type="ECO:0000256" key="7">
    <source>
        <dbReference type="SAM" id="Phobius"/>
    </source>
</evidence>
<dbReference type="Gene3D" id="1.20.1250.20">
    <property type="entry name" value="MFS general substrate transporter like domains"/>
    <property type="match status" value="1"/>
</dbReference>
<feature type="domain" description="Major facilitator superfamily (MFS) profile" evidence="8">
    <location>
        <begin position="1"/>
        <end position="333"/>
    </location>
</feature>
<gene>
    <name evidence="9" type="ORF">MAF45_03920</name>
</gene>
<evidence type="ECO:0000259" key="8">
    <source>
        <dbReference type="PROSITE" id="PS50850"/>
    </source>
</evidence>
<comment type="caution">
    <text evidence="9">The sequence shown here is derived from an EMBL/GenBank/DDBJ whole genome shotgun (WGS) entry which is preliminary data.</text>
</comment>
<dbReference type="PANTHER" id="PTHR23517">
    <property type="entry name" value="RESISTANCE PROTEIN MDTM, PUTATIVE-RELATED-RELATED"/>
    <property type="match status" value="1"/>
</dbReference>
<feature type="transmembrane region" description="Helical" evidence="7">
    <location>
        <begin position="20"/>
        <end position="37"/>
    </location>
</feature>
<dbReference type="PROSITE" id="PS50850">
    <property type="entry name" value="MFS"/>
    <property type="match status" value="1"/>
</dbReference>
<feature type="transmembrane region" description="Helical" evidence="7">
    <location>
        <begin position="311"/>
        <end position="330"/>
    </location>
</feature>
<dbReference type="PANTHER" id="PTHR23517:SF3">
    <property type="entry name" value="INTEGRAL MEMBRANE TRANSPORT PROTEIN"/>
    <property type="match status" value="1"/>
</dbReference>
<proteinExistence type="predicted"/>